<dbReference type="InterPro" id="IPR040393">
    <property type="entry name" value="TREX1/2"/>
</dbReference>
<dbReference type="GO" id="GO:0005737">
    <property type="term" value="C:cytoplasm"/>
    <property type="evidence" value="ECO:0007669"/>
    <property type="project" value="TreeGrafter"/>
</dbReference>
<feature type="domain" description="Exonuclease" evidence="9">
    <location>
        <begin position="5"/>
        <end position="298"/>
    </location>
</feature>
<reference evidence="10" key="1">
    <citation type="submission" date="2021-01" db="UniProtKB">
        <authorList>
            <consortium name="EnsemblMetazoa"/>
        </authorList>
    </citation>
    <scope>IDENTIFICATION</scope>
</reference>
<dbReference type="GO" id="GO:0008296">
    <property type="term" value="F:3'-5'-DNA exonuclease activity"/>
    <property type="evidence" value="ECO:0007669"/>
    <property type="project" value="TreeGrafter"/>
</dbReference>
<feature type="region of interest" description="Disordered" evidence="8">
    <location>
        <begin position="165"/>
        <end position="254"/>
    </location>
</feature>
<dbReference type="Gene3D" id="3.30.420.10">
    <property type="entry name" value="Ribonuclease H-like superfamily/Ribonuclease H"/>
    <property type="match status" value="1"/>
</dbReference>
<evidence type="ECO:0000256" key="2">
    <source>
        <dbReference type="ARBA" id="ARBA00022722"/>
    </source>
</evidence>
<evidence type="ECO:0000259" key="9">
    <source>
        <dbReference type="SMART" id="SM00479"/>
    </source>
</evidence>
<protein>
    <recommendedName>
        <fullName evidence="9">Exonuclease domain-containing protein</fullName>
    </recommendedName>
</protein>
<proteinExistence type="inferred from homology"/>
<dbReference type="EnsemblMetazoa" id="XM_022803244">
    <property type="protein sequence ID" value="XP_022658979"/>
    <property type="gene ID" value="LOC111249405"/>
</dbReference>
<dbReference type="GO" id="GO:0003676">
    <property type="term" value="F:nucleic acid binding"/>
    <property type="evidence" value="ECO:0007669"/>
    <property type="project" value="InterPro"/>
</dbReference>
<evidence type="ECO:0000256" key="6">
    <source>
        <dbReference type="ARBA" id="ARBA00022842"/>
    </source>
</evidence>
<keyword evidence="5" id="KW-0269">Exonuclease</keyword>
<dbReference type="SMART" id="SM00479">
    <property type="entry name" value="EXOIII"/>
    <property type="match status" value="1"/>
</dbReference>
<dbReference type="SUPFAM" id="SSF53098">
    <property type="entry name" value="Ribonuclease H-like"/>
    <property type="match status" value="1"/>
</dbReference>
<evidence type="ECO:0000256" key="4">
    <source>
        <dbReference type="ARBA" id="ARBA00022801"/>
    </source>
</evidence>
<keyword evidence="2" id="KW-0540">Nuclease</keyword>
<feature type="compositionally biased region" description="Polar residues" evidence="8">
    <location>
        <begin position="165"/>
        <end position="175"/>
    </location>
</feature>
<dbReference type="RefSeq" id="XP_022658979.1">
    <property type="nucleotide sequence ID" value="XM_022803244.1"/>
</dbReference>
<dbReference type="GO" id="GO:0006308">
    <property type="term" value="P:DNA catabolic process"/>
    <property type="evidence" value="ECO:0007669"/>
    <property type="project" value="TreeGrafter"/>
</dbReference>
<evidence type="ECO:0000256" key="3">
    <source>
        <dbReference type="ARBA" id="ARBA00022723"/>
    </source>
</evidence>
<dbReference type="InterPro" id="IPR012337">
    <property type="entry name" value="RNaseH-like_sf"/>
</dbReference>
<organism evidence="10 11">
    <name type="scientific">Varroa destructor</name>
    <name type="common">Honeybee mite</name>
    <dbReference type="NCBI Taxonomy" id="109461"/>
    <lineage>
        <taxon>Eukaryota</taxon>
        <taxon>Metazoa</taxon>
        <taxon>Ecdysozoa</taxon>
        <taxon>Arthropoda</taxon>
        <taxon>Chelicerata</taxon>
        <taxon>Arachnida</taxon>
        <taxon>Acari</taxon>
        <taxon>Parasitiformes</taxon>
        <taxon>Mesostigmata</taxon>
        <taxon>Gamasina</taxon>
        <taxon>Dermanyssoidea</taxon>
        <taxon>Varroidae</taxon>
        <taxon>Varroa</taxon>
    </lineage>
</organism>
<dbReference type="RefSeq" id="XP_022658969.1">
    <property type="nucleotide sequence ID" value="XM_022803234.1"/>
</dbReference>
<feature type="compositionally biased region" description="Basic and acidic residues" evidence="8">
    <location>
        <begin position="242"/>
        <end position="251"/>
    </location>
</feature>
<keyword evidence="4" id="KW-0378">Hydrolase</keyword>
<evidence type="ECO:0000313" key="10">
    <source>
        <dbReference type="EnsemblMetazoa" id="XP_022658979"/>
    </source>
</evidence>
<keyword evidence="11" id="KW-1185">Reference proteome</keyword>
<dbReference type="OMA" id="NVAPMWE"/>
<evidence type="ECO:0000256" key="7">
    <source>
        <dbReference type="ARBA" id="ARBA00025769"/>
    </source>
</evidence>
<name>A0A7M7M950_VARDE</name>
<dbReference type="FunCoup" id="A0A7M7M950">
    <property type="interactions" value="63"/>
</dbReference>
<evidence type="ECO:0000256" key="5">
    <source>
        <dbReference type="ARBA" id="ARBA00022839"/>
    </source>
</evidence>
<dbReference type="Proteomes" id="UP000594260">
    <property type="component" value="Unplaced"/>
</dbReference>
<evidence type="ECO:0000313" key="11">
    <source>
        <dbReference type="Proteomes" id="UP000594260"/>
    </source>
</evidence>
<dbReference type="PANTHER" id="PTHR13058">
    <property type="entry name" value="THREE PRIME REPAIR EXONUCLEASE 1, 2"/>
    <property type="match status" value="1"/>
</dbReference>
<dbReference type="InParanoid" id="A0A7M7M950"/>
<dbReference type="GeneID" id="111249405"/>
<dbReference type="InterPro" id="IPR013520">
    <property type="entry name" value="Ribonucl_H"/>
</dbReference>
<accession>A0A7M7M950</accession>
<comment type="cofactor">
    <cofactor evidence="1">
        <name>Mg(2+)</name>
        <dbReference type="ChEBI" id="CHEBI:18420"/>
    </cofactor>
</comment>
<keyword evidence="3" id="KW-0479">Metal-binding</keyword>
<dbReference type="InterPro" id="IPR036397">
    <property type="entry name" value="RNaseH_sf"/>
</dbReference>
<dbReference type="EnsemblMetazoa" id="XM_022803234">
    <property type="protein sequence ID" value="XP_022658969"/>
    <property type="gene ID" value="LOC111249405"/>
</dbReference>
<comment type="similarity">
    <text evidence="7">Belongs to the exonuclease superfamily. TREX family.</text>
</comment>
<dbReference type="AlphaFoldDB" id="A0A7M7M950"/>
<keyword evidence="6" id="KW-0460">Magnesium</keyword>
<dbReference type="GO" id="GO:0046872">
    <property type="term" value="F:metal ion binding"/>
    <property type="evidence" value="ECO:0007669"/>
    <property type="project" value="UniProtKB-KW"/>
</dbReference>
<evidence type="ECO:0000256" key="8">
    <source>
        <dbReference type="SAM" id="MobiDB-lite"/>
    </source>
</evidence>
<sequence>MDIRTLVFLDLECTHLPSRIPPFGPPRITEVALLACRLRQFKRPFRVTDRISFCIRPPENVCHETTQFTGLDNYNLEQQRVFGETTLALKSFMLTLDQPICLIAHNGNKLDFPLLKAELEATNDAWDDLDIYTCDSLEAFRFILPQHPENHFCIAASDNCLEEAFSSQRESTSRTQDIETDGSHESPKRMCTRPKHPRVDKETSLSDGDEQPGMRTPPRSQQPSKPNNPPPAPHKKRVQSRFVEKGADGKMHPRRTSYKLIEIYKRMYLEPPTDVHHALGDCDMLFKCCLIVRRELMQFLETRRTRFIDTVPMWTRKTRAEMTTRSGRVLATPTKTAPAPPPQGTLVRTGRRMVARRLIDADPNEMPDEEAFRPLEEILPVKLEL</sequence>
<evidence type="ECO:0000256" key="1">
    <source>
        <dbReference type="ARBA" id="ARBA00001946"/>
    </source>
</evidence>
<dbReference type="PANTHER" id="PTHR13058:SF19">
    <property type="entry name" value="LD40940P"/>
    <property type="match status" value="1"/>
</dbReference>
<dbReference type="KEGG" id="vde:111249405"/>